<dbReference type="PANTHER" id="PTHR48104:SF30">
    <property type="entry name" value="METACASPASE-1"/>
    <property type="match status" value="1"/>
</dbReference>
<comment type="caution">
    <text evidence="3">The sequence shown here is derived from an EMBL/GenBank/DDBJ whole genome shotgun (WGS) entry which is preliminary data.</text>
</comment>
<proteinExistence type="predicted"/>
<evidence type="ECO:0000259" key="2">
    <source>
        <dbReference type="Pfam" id="PF00656"/>
    </source>
</evidence>
<dbReference type="AlphaFoldDB" id="A0A437LZ52"/>
<protein>
    <recommendedName>
        <fullName evidence="2">Peptidase C14 caspase domain-containing protein</fullName>
    </recommendedName>
</protein>
<dbReference type="Gene3D" id="3.40.50.1460">
    <property type="match status" value="1"/>
</dbReference>
<reference evidence="3 4" key="1">
    <citation type="submission" date="2019-01" db="EMBL/GenBank/DDBJ databases">
        <authorList>
            <person name="Chen W.-M."/>
        </authorList>
    </citation>
    <scope>NUCLEOTIDE SEQUENCE [LARGE SCALE GENOMIC DNA]</scope>
    <source>
        <strain evidence="3 4">CCP-6</strain>
    </source>
</reference>
<dbReference type="Proteomes" id="UP000282957">
    <property type="component" value="Unassembled WGS sequence"/>
</dbReference>
<feature type="signal peptide" evidence="1">
    <location>
        <begin position="1"/>
        <end position="22"/>
    </location>
</feature>
<evidence type="ECO:0000256" key="1">
    <source>
        <dbReference type="SAM" id="SignalP"/>
    </source>
</evidence>
<dbReference type="RefSeq" id="WP_127789957.1">
    <property type="nucleotide sequence ID" value="NZ_SACL01000012.1"/>
</dbReference>
<dbReference type="InterPro" id="IPR050452">
    <property type="entry name" value="Metacaspase"/>
</dbReference>
<gene>
    <name evidence="3" type="ORF">EOD42_23085</name>
</gene>
<dbReference type="Pfam" id="PF00656">
    <property type="entry name" value="Peptidase_C14"/>
    <property type="match status" value="1"/>
</dbReference>
<dbReference type="PANTHER" id="PTHR48104">
    <property type="entry name" value="METACASPASE-4"/>
    <property type="match status" value="1"/>
</dbReference>
<organism evidence="3 4">
    <name type="scientific">Rhodovarius crocodyli</name>
    <dbReference type="NCBI Taxonomy" id="1979269"/>
    <lineage>
        <taxon>Bacteria</taxon>
        <taxon>Pseudomonadati</taxon>
        <taxon>Pseudomonadota</taxon>
        <taxon>Alphaproteobacteria</taxon>
        <taxon>Acetobacterales</taxon>
        <taxon>Roseomonadaceae</taxon>
        <taxon>Rhodovarius</taxon>
    </lineage>
</organism>
<keyword evidence="1" id="KW-0732">Signal</keyword>
<feature type="chain" id="PRO_5019585201" description="Peptidase C14 caspase domain-containing protein" evidence="1">
    <location>
        <begin position="23"/>
        <end position="538"/>
    </location>
</feature>
<sequence length="538" mass="57941">MRKFSRRAALAGLAGAAAPALAQTGNERGLVQASQQARAVHALVVGINNYRISPLRGCVNDAQLLAAAVRPFVASTTVLLDEQATRANFLAAWRQVTARCGAGDMVFFSFSGHGFRIPETVPGSEDDGMDDVIAFQPLHPQQAPTELLVDNEIEVMFAEQGRRRVSVMFVADCCHSGTLTRSVDPLAAREVRYRTMTGSFPPSQMRGLVPPAPPTPPPSQLTQVHFFAASLETEPVPEITFQGSQHGALSIAIAAGFARGAVGPQEAVVALPALATEAVQTVRALVDARQNPQIALGTEGPRLLRGLVSPRPQADNQPREVRIRMEGALGGALPEGARRAGPLDPADLIWRANDRVLVSPLGDMISAEIGQEQLPMAVERQRALWLVQEATARQPLELRLELMNPPAGSTAEQRRAANADHPLGTRLKLVVEQLRFPNFVMFNIAGNGTVQMLYPQDRETPTAPPGGRMVLDDVVVRPPLGADHVVALCSNRPLTEVAQRLIRLDETKAPMQAVRLALDGLPEGGWQIGLVGLFRRRA</sequence>
<dbReference type="EMBL" id="SACL01000012">
    <property type="protein sequence ID" value="RVT90690.1"/>
    <property type="molecule type" value="Genomic_DNA"/>
</dbReference>
<keyword evidence="4" id="KW-1185">Reference proteome</keyword>
<dbReference type="PROSITE" id="PS51318">
    <property type="entry name" value="TAT"/>
    <property type="match status" value="1"/>
</dbReference>
<dbReference type="GO" id="GO:0004197">
    <property type="term" value="F:cysteine-type endopeptidase activity"/>
    <property type="evidence" value="ECO:0007669"/>
    <property type="project" value="InterPro"/>
</dbReference>
<evidence type="ECO:0000313" key="3">
    <source>
        <dbReference type="EMBL" id="RVT90690.1"/>
    </source>
</evidence>
<feature type="domain" description="Peptidase C14 caspase" evidence="2">
    <location>
        <begin position="41"/>
        <end position="185"/>
    </location>
</feature>
<accession>A0A437LZ52</accession>
<name>A0A437LZ52_9PROT</name>
<dbReference type="GO" id="GO:0006508">
    <property type="term" value="P:proteolysis"/>
    <property type="evidence" value="ECO:0007669"/>
    <property type="project" value="InterPro"/>
</dbReference>
<dbReference type="OrthoDB" id="9812126at2"/>
<dbReference type="InterPro" id="IPR011600">
    <property type="entry name" value="Pept_C14_caspase"/>
</dbReference>
<evidence type="ECO:0000313" key="4">
    <source>
        <dbReference type="Proteomes" id="UP000282957"/>
    </source>
</evidence>
<dbReference type="GO" id="GO:0005737">
    <property type="term" value="C:cytoplasm"/>
    <property type="evidence" value="ECO:0007669"/>
    <property type="project" value="TreeGrafter"/>
</dbReference>
<dbReference type="InterPro" id="IPR006311">
    <property type="entry name" value="TAT_signal"/>
</dbReference>